<gene>
    <name evidence="2" type="ORF">MKS91_03595</name>
</gene>
<comment type="caution">
    <text evidence="2">The sequence shown here is derived from an EMBL/GenBank/DDBJ whole genome shotgun (WGS) entry which is preliminary data.</text>
</comment>
<dbReference type="EMBL" id="JAKUDN010000002">
    <property type="protein sequence ID" value="MCP8352372.1"/>
    <property type="molecule type" value="Genomic_DNA"/>
</dbReference>
<dbReference type="NCBIfam" id="NF038072">
    <property type="entry name" value="IcmL_DotI_only"/>
    <property type="match status" value="1"/>
</dbReference>
<keyword evidence="3" id="KW-1185">Reference proteome</keyword>
<proteinExistence type="predicted"/>
<dbReference type="Pfam" id="PF11393">
    <property type="entry name" value="T4BSS_DotI_IcmL"/>
    <property type="match status" value="1"/>
</dbReference>
<evidence type="ECO:0000313" key="3">
    <source>
        <dbReference type="Proteomes" id="UP001320768"/>
    </source>
</evidence>
<evidence type="ECO:0000313" key="2">
    <source>
        <dbReference type="EMBL" id="MCP8352372.1"/>
    </source>
</evidence>
<dbReference type="CDD" id="cd16385">
    <property type="entry name" value="IcmL"/>
    <property type="match status" value="1"/>
</dbReference>
<keyword evidence="1" id="KW-0812">Transmembrane</keyword>
<reference evidence="2 3" key="1">
    <citation type="journal article" date="2022" name="Nat. Microbiol.">
        <title>The microbiome of a bacterivorous marine choanoflagellate contains a resource-demanding obligate bacterial associate.</title>
        <authorList>
            <person name="Needham D.M."/>
            <person name="Poirier C."/>
            <person name="Bachy C."/>
            <person name="George E.E."/>
            <person name="Wilken S."/>
            <person name="Yung C.C.M."/>
            <person name="Limardo A.J."/>
            <person name="Morando M."/>
            <person name="Sudek L."/>
            <person name="Malmstrom R.R."/>
            <person name="Keeling P.J."/>
            <person name="Santoro A.E."/>
            <person name="Worden A.Z."/>
        </authorList>
    </citation>
    <scope>NUCLEOTIDE SEQUENCE [LARGE SCALE GENOMIC DNA]</scope>
    <source>
        <strain evidence="2 3">Comchoano-2</strain>
    </source>
</reference>
<name>A0ABT1L5B6_9GAMM</name>
<protein>
    <submittedName>
        <fullName evidence="2">Type IVB secretion system apparatus protein IcmL/DotI</fullName>
    </submittedName>
</protein>
<dbReference type="RefSeq" id="WP_258569477.1">
    <property type="nucleotide sequence ID" value="NZ_JAKUDN010000002.1"/>
</dbReference>
<keyword evidence="1" id="KW-1133">Transmembrane helix</keyword>
<feature type="transmembrane region" description="Helical" evidence="1">
    <location>
        <begin position="23"/>
        <end position="44"/>
    </location>
</feature>
<evidence type="ECO:0000256" key="1">
    <source>
        <dbReference type="SAM" id="Phobius"/>
    </source>
</evidence>
<dbReference type="InterPro" id="IPR021055">
    <property type="entry name" value="T4BSS_IcmL/DotI"/>
</dbReference>
<dbReference type="Proteomes" id="UP001320768">
    <property type="component" value="Unassembled WGS sequence"/>
</dbReference>
<organism evidence="2 3">
    <name type="scientific">Candidatus Synchoanobacter obligatus</name>
    <dbReference type="NCBI Taxonomy" id="2919597"/>
    <lineage>
        <taxon>Bacteria</taxon>
        <taxon>Pseudomonadati</taxon>
        <taxon>Pseudomonadota</taxon>
        <taxon>Gammaproteobacteria</taxon>
        <taxon>Candidatus Comchoanobacterales</taxon>
        <taxon>Candidatus Comchoanobacteraceae</taxon>
        <taxon>Candidatus Synchoanobacter</taxon>
    </lineage>
</organism>
<keyword evidence="1" id="KW-0472">Membrane</keyword>
<sequence>MSDALETIALRNDFYRDGYRKSLVIILTLIVTNLIAFMSVLKLYDKTEPVAFFATSPDGRIIPVLPLSEPGMKDAELVEWAKNSAIRAYTYDFVNYKTSLQDASKFFTDVGWTKFQQALQKAKTLKTVVDQRLVMTARATEAPQIISQRVLNGRYTWKVVMPLILKLKGPKNVDLPVRLTMMVQRVSLVNNPEGVGIVNFVVSEG</sequence>
<accession>A0ABT1L5B6</accession>